<sequence>MKLKMGKRKIKRMTYSKRNKAIGIIILAAIVILCSCKAVHEKNVESSGGQEIKSDAILSAREESRQGGEAEQVNFEAILNTLYLPQEEIDFNFSAWHGESLQIFENLPGSAKVPIVIDHGKVSEIDKTKVFTVYRMDNMESWYYTGEGMPLLHKTEPTGQDLTTFCEYSDGYTPDLFHLIEFYKNENTDGRVFISEVYSRNLLKSLEEIVLSEEVTTQLLESELDLSTTKCMILDTLGDQETLVYFVGLFLIFYDEQDHEYILVLGPGDRNVTYGDIESKIHGEYLPPEERKSMTLSLYKLYNFSEEVFPFLQERSQFWREIYVSPEYAQWAAGTAVPNLEDGRNFK</sequence>
<name>A0A1Y4MTT2_9FIRM</name>
<evidence type="ECO:0000313" key="1">
    <source>
        <dbReference type="EMBL" id="OUP67377.1"/>
    </source>
</evidence>
<dbReference type="AlphaFoldDB" id="A0A1Y4MTT2"/>
<evidence type="ECO:0000313" key="2">
    <source>
        <dbReference type="Proteomes" id="UP000196386"/>
    </source>
</evidence>
<organism evidence="1 2">
    <name type="scientific">Anaerotruncus colihominis</name>
    <dbReference type="NCBI Taxonomy" id="169435"/>
    <lineage>
        <taxon>Bacteria</taxon>
        <taxon>Bacillati</taxon>
        <taxon>Bacillota</taxon>
        <taxon>Clostridia</taxon>
        <taxon>Eubacteriales</taxon>
        <taxon>Oscillospiraceae</taxon>
        <taxon>Anaerotruncus</taxon>
    </lineage>
</organism>
<gene>
    <name evidence="1" type="ORF">B5F11_18465</name>
</gene>
<dbReference type="Proteomes" id="UP000196386">
    <property type="component" value="Unassembled WGS sequence"/>
</dbReference>
<dbReference type="RefSeq" id="WP_087303242.1">
    <property type="nucleotide sequence ID" value="NZ_NFKP01000035.1"/>
</dbReference>
<dbReference type="EMBL" id="NFKP01000035">
    <property type="protein sequence ID" value="OUP67377.1"/>
    <property type="molecule type" value="Genomic_DNA"/>
</dbReference>
<protein>
    <submittedName>
        <fullName evidence="1">Uncharacterized protein</fullName>
    </submittedName>
</protein>
<comment type="caution">
    <text evidence="1">The sequence shown here is derived from an EMBL/GenBank/DDBJ whole genome shotgun (WGS) entry which is preliminary data.</text>
</comment>
<accession>A0A1Y4MTT2</accession>
<proteinExistence type="predicted"/>
<reference evidence="2" key="1">
    <citation type="submission" date="2017-04" db="EMBL/GenBank/DDBJ databases">
        <title>Function of individual gut microbiota members based on whole genome sequencing of pure cultures obtained from chicken caecum.</title>
        <authorList>
            <person name="Medvecky M."/>
            <person name="Cejkova D."/>
            <person name="Polansky O."/>
            <person name="Karasova D."/>
            <person name="Kubasova T."/>
            <person name="Cizek A."/>
            <person name="Rychlik I."/>
        </authorList>
    </citation>
    <scope>NUCLEOTIDE SEQUENCE [LARGE SCALE GENOMIC DNA]</scope>
    <source>
        <strain evidence="2">An175</strain>
    </source>
</reference>